<gene>
    <name evidence="1" type="ORF">A0H81_01844</name>
</gene>
<organism evidence="1 2">
    <name type="scientific">Grifola frondosa</name>
    <name type="common">Maitake</name>
    <name type="synonym">Polyporus frondosus</name>
    <dbReference type="NCBI Taxonomy" id="5627"/>
    <lineage>
        <taxon>Eukaryota</taxon>
        <taxon>Fungi</taxon>
        <taxon>Dikarya</taxon>
        <taxon>Basidiomycota</taxon>
        <taxon>Agaricomycotina</taxon>
        <taxon>Agaricomycetes</taxon>
        <taxon>Polyporales</taxon>
        <taxon>Grifolaceae</taxon>
        <taxon>Grifola</taxon>
    </lineage>
</organism>
<dbReference type="EMBL" id="LUGG01000002">
    <property type="protein sequence ID" value="OBZ78041.1"/>
    <property type="molecule type" value="Genomic_DNA"/>
</dbReference>
<evidence type="ECO:0000313" key="2">
    <source>
        <dbReference type="Proteomes" id="UP000092993"/>
    </source>
</evidence>
<protein>
    <submittedName>
        <fullName evidence="1">Uncharacterized protein</fullName>
    </submittedName>
</protein>
<name>A0A1C7MMG3_GRIFR</name>
<comment type="caution">
    <text evidence="1">The sequence shown here is derived from an EMBL/GenBank/DDBJ whole genome shotgun (WGS) entry which is preliminary data.</text>
</comment>
<reference evidence="1 2" key="1">
    <citation type="submission" date="2016-03" db="EMBL/GenBank/DDBJ databases">
        <title>Whole genome sequencing of Grifola frondosa 9006-11.</title>
        <authorList>
            <person name="Min B."/>
            <person name="Park H."/>
            <person name="Kim J.-G."/>
            <person name="Cho H."/>
            <person name="Oh Y.-L."/>
            <person name="Kong W.-S."/>
            <person name="Choi I.-G."/>
        </authorList>
    </citation>
    <scope>NUCLEOTIDE SEQUENCE [LARGE SCALE GENOMIC DNA]</scope>
    <source>
        <strain evidence="1 2">9006-11</strain>
    </source>
</reference>
<evidence type="ECO:0000313" key="1">
    <source>
        <dbReference type="EMBL" id="OBZ78041.1"/>
    </source>
</evidence>
<accession>A0A1C7MMG3</accession>
<dbReference type="AlphaFoldDB" id="A0A1C7MMG3"/>
<keyword evidence="2" id="KW-1185">Reference proteome</keyword>
<proteinExistence type="predicted"/>
<dbReference type="Proteomes" id="UP000092993">
    <property type="component" value="Unassembled WGS sequence"/>
</dbReference>
<sequence length="90" mass="9673">MGVMEKPTCGSGRTKLSLLQDLASESARTIEELCQRTDAANSQDGITYVYELTAVMDGSSVTSFTAGGNLELKVPSIRLLKARNCTTVDR</sequence>